<evidence type="ECO:0000313" key="2">
    <source>
        <dbReference type="Proteomes" id="UP001063698"/>
    </source>
</evidence>
<sequence length="239" mass="26909">MSPLKIIEERSKYIKSHFDVFKEKTPGIIVEDWNCHVVAENRIPCLPSGFLSGKIRIISNRIQPLDNILYFEGSVLPRTPNIIEGAAIAVPIEYKEKIFTASKVGAFDAEVKVNAYSGFLDVFIKPGDEICIVTFYDGLWYAFSHSMTALVTLSIFRTKRTLIFIPRFFANFPSDLLGEYCKTIYMVDGIGVCEESFTDNGMLWIGCATKYLGSPFDTPDKFKALNFASQLELLNALLI</sequence>
<dbReference type="KEGG" id="ipc:IPA_09795"/>
<reference evidence="1" key="1">
    <citation type="submission" date="2013-11" db="EMBL/GenBank/DDBJ databases">
        <title>Comparative genomics of Ignicoccus.</title>
        <authorList>
            <person name="Podar M."/>
        </authorList>
    </citation>
    <scope>NUCLEOTIDE SEQUENCE</scope>
    <source>
        <strain evidence="1">DSM 13166</strain>
    </source>
</reference>
<organism evidence="1 2">
    <name type="scientific">Ignicoccus pacificus DSM 13166</name>
    <dbReference type="NCBI Taxonomy" id="940294"/>
    <lineage>
        <taxon>Archaea</taxon>
        <taxon>Thermoproteota</taxon>
        <taxon>Thermoprotei</taxon>
        <taxon>Desulfurococcales</taxon>
        <taxon>Desulfurococcaceae</taxon>
        <taxon>Ignicoccus</taxon>
    </lineage>
</organism>
<dbReference type="AlphaFoldDB" id="A0A977KC73"/>
<proteinExistence type="predicted"/>
<evidence type="ECO:0000313" key="1">
    <source>
        <dbReference type="EMBL" id="UXD22943.1"/>
    </source>
</evidence>
<keyword evidence="2" id="KW-1185">Reference proteome</keyword>
<accession>A0A977KC73</accession>
<name>A0A977KC73_9CREN</name>
<protein>
    <submittedName>
        <fullName evidence="1">Uncharacterized protein</fullName>
    </submittedName>
</protein>
<gene>
    <name evidence="1" type="ORF">IPA_09795</name>
</gene>
<dbReference type="EMBL" id="CP006868">
    <property type="protein sequence ID" value="UXD22943.1"/>
    <property type="molecule type" value="Genomic_DNA"/>
</dbReference>
<dbReference type="Proteomes" id="UP001063698">
    <property type="component" value="Chromosome"/>
</dbReference>